<feature type="region of interest" description="Disordered" evidence="2">
    <location>
        <begin position="266"/>
        <end position="294"/>
    </location>
</feature>
<keyword evidence="6" id="KW-1185">Reference proteome</keyword>
<reference evidence="5 6" key="1">
    <citation type="journal article" date="2018" name="Genet. Mol. Biol.">
        <title>The genome sequence of Dyella jiangningensis FCAV SCS01 from a lignocellulose-decomposing microbial consortium metagenome reveals potential for biotechnological applications.</title>
        <authorList>
            <person name="Desiderato J.G."/>
            <person name="Alvarenga D.O."/>
            <person name="Constancio M.T.L."/>
            <person name="Alves L.M.C."/>
            <person name="Varani A.M."/>
        </authorList>
    </citation>
    <scope>NUCLEOTIDE SEQUENCE [LARGE SCALE GENOMIC DNA]</scope>
    <source>
        <strain evidence="5 6">FCAV SCS01</strain>
    </source>
</reference>
<organism evidence="5 6">
    <name type="scientific">Dyella jiangningensis</name>
    <dbReference type="NCBI Taxonomy" id="1379159"/>
    <lineage>
        <taxon>Bacteria</taxon>
        <taxon>Pseudomonadati</taxon>
        <taxon>Pseudomonadota</taxon>
        <taxon>Gammaproteobacteria</taxon>
        <taxon>Lysobacterales</taxon>
        <taxon>Rhodanobacteraceae</taxon>
        <taxon>Dyella</taxon>
    </lineage>
</organism>
<proteinExistence type="predicted"/>
<dbReference type="Proteomes" id="UP000248926">
    <property type="component" value="Unassembled WGS sequence"/>
</dbReference>
<keyword evidence="1" id="KW-0677">Repeat</keyword>
<gene>
    <name evidence="5" type="ORF">CA260_13885</name>
</gene>
<dbReference type="InterPro" id="IPR050708">
    <property type="entry name" value="T6SS_VgrG/RHS"/>
</dbReference>
<evidence type="ECO:0000313" key="6">
    <source>
        <dbReference type="Proteomes" id="UP000248926"/>
    </source>
</evidence>
<dbReference type="InterPro" id="IPR022385">
    <property type="entry name" value="Rhs_assc_core"/>
</dbReference>
<dbReference type="RefSeq" id="WP_111983674.1">
    <property type="nucleotide sequence ID" value="NZ_NFZS01000004.1"/>
</dbReference>
<protein>
    <recommendedName>
        <fullName evidence="4">Teneurin-like YD-shell domain-containing protein</fullName>
    </recommendedName>
</protein>
<name>A0A328NYH7_9GAMM</name>
<accession>A0A328NYH7</accession>
<comment type="caution">
    <text evidence="5">The sequence shown here is derived from an EMBL/GenBank/DDBJ whole genome shotgun (WGS) entry which is preliminary data.</text>
</comment>
<dbReference type="EMBL" id="NFZS01000004">
    <property type="protein sequence ID" value="RAO75187.1"/>
    <property type="molecule type" value="Genomic_DNA"/>
</dbReference>
<sequence length="294" mass="31195">MEFWMKAVGDRLSRALLILLAISASERALAGTVTYMYTDPQGTPLAEADTSGNVVATFDYKPYGSQALGTPKNGPGYTGHVNDADTALVYMQARYYDAAIGRFLSVDPKKVKSGELYSFNRFAYADDNPTLKTDPTGESTCVDKDCKMSTIDAHPAGPNGPTITFHNDNPKGASPAQPVSTETAKMVEAAVIASGVSSVNINSTTGGQHAPTSRHAGGKAVDIDTVNGKTVRGQGQSKAVQSLQKAFEQQSNSRENFGPAVMEKTNAIGGKPEHFDDPKVGEDHQGHIHESGQN</sequence>
<evidence type="ECO:0000313" key="5">
    <source>
        <dbReference type="EMBL" id="RAO75187.1"/>
    </source>
</evidence>
<evidence type="ECO:0000259" key="4">
    <source>
        <dbReference type="Pfam" id="PF25023"/>
    </source>
</evidence>
<dbReference type="PANTHER" id="PTHR32305">
    <property type="match status" value="1"/>
</dbReference>
<dbReference type="PANTHER" id="PTHR32305:SF17">
    <property type="entry name" value="TRNA NUCLEASE WAPA"/>
    <property type="match status" value="1"/>
</dbReference>
<dbReference type="InterPro" id="IPR056823">
    <property type="entry name" value="TEN-like_YD-shell"/>
</dbReference>
<dbReference type="OrthoDB" id="9816400at2"/>
<feature type="domain" description="Teneurin-like YD-shell" evidence="4">
    <location>
        <begin position="34"/>
        <end position="129"/>
    </location>
</feature>
<evidence type="ECO:0000256" key="3">
    <source>
        <dbReference type="SAM" id="SignalP"/>
    </source>
</evidence>
<feature type="signal peptide" evidence="3">
    <location>
        <begin position="1"/>
        <end position="30"/>
    </location>
</feature>
<evidence type="ECO:0000256" key="2">
    <source>
        <dbReference type="SAM" id="MobiDB-lite"/>
    </source>
</evidence>
<dbReference type="Gene3D" id="2.180.10.10">
    <property type="entry name" value="RHS repeat-associated core"/>
    <property type="match status" value="1"/>
</dbReference>
<evidence type="ECO:0000256" key="1">
    <source>
        <dbReference type="ARBA" id="ARBA00022737"/>
    </source>
</evidence>
<dbReference type="AlphaFoldDB" id="A0A328NYH7"/>
<feature type="compositionally biased region" description="Basic and acidic residues" evidence="2">
    <location>
        <begin position="271"/>
        <end position="294"/>
    </location>
</feature>
<dbReference type="Pfam" id="PF25023">
    <property type="entry name" value="TEN_YD-shell"/>
    <property type="match status" value="1"/>
</dbReference>
<keyword evidence="3" id="KW-0732">Signal</keyword>
<feature type="chain" id="PRO_5016456603" description="Teneurin-like YD-shell domain-containing protein" evidence="3">
    <location>
        <begin position="31"/>
        <end position="294"/>
    </location>
</feature>
<dbReference type="NCBIfam" id="TIGR03696">
    <property type="entry name" value="Rhs_assc_core"/>
    <property type="match status" value="1"/>
</dbReference>